<keyword evidence="2" id="KW-0472">Membrane</keyword>
<organism evidence="4 5">
    <name type="scientific">Didymosphaeria variabile</name>
    <dbReference type="NCBI Taxonomy" id="1932322"/>
    <lineage>
        <taxon>Eukaryota</taxon>
        <taxon>Fungi</taxon>
        <taxon>Dikarya</taxon>
        <taxon>Ascomycota</taxon>
        <taxon>Pezizomycotina</taxon>
        <taxon>Dothideomycetes</taxon>
        <taxon>Pleosporomycetidae</taxon>
        <taxon>Pleosporales</taxon>
        <taxon>Massarineae</taxon>
        <taxon>Didymosphaeriaceae</taxon>
        <taxon>Didymosphaeria</taxon>
    </lineage>
</organism>
<dbReference type="InterPro" id="IPR049326">
    <property type="entry name" value="Rhodopsin_dom_fungi"/>
</dbReference>
<sequence length="165" mass="18207">MLVVVIPIPELLKLKLSRRKKVLLVAIFGVGAVTVVISCIRLWALATYDTEVNPMYNNVLSGVCQIVPQVFGTTQRDSRLYGDAGTPNAYGRSGRKRNATHANMFDMSIVKTVDMTVEAQRASDEEVRLIVLQQNEKVAQSSTGSADGIWETPMQPPDHIYDGRS</sequence>
<comment type="caution">
    <text evidence="4">The sequence shown here is derived from an EMBL/GenBank/DDBJ whole genome shotgun (WGS) entry which is preliminary data.</text>
</comment>
<proteinExistence type="predicted"/>
<feature type="transmembrane region" description="Helical" evidence="2">
    <location>
        <begin position="22"/>
        <end position="44"/>
    </location>
</feature>
<evidence type="ECO:0000256" key="1">
    <source>
        <dbReference type="SAM" id="MobiDB-lite"/>
    </source>
</evidence>
<dbReference type="GeneID" id="80905927"/>
<evidence type="ECO:0000256" key="2">
    <source>
        <dbReference type="SAM" id="Phobius"/>
    </source>
</evidence>
<keyword evidence="2" id="KW-0812">Transmembrane</keyword>
<evidence type="ECO:0000259" key="3">
    <source>
        <dbReference type="Pfam" id="PF20684"/>
    </source>
</evidence>
<dbReference type="Pfam" id="PF20684">
    <property type="entry name" value="Fung_rhodopsin"/>
    <property type="match status" value="1"/>
</dbReference>
<dbReference type="OrthoDB" id="2496787at2759"/>
<evidence type="ECO:0000313" key="5">
    <source>
        <dbReference type="Proteomes" id="UP001140513"/>
    </source>
</evidence>
<feature type="domain" description="Rhodopsin" evidence="3">
    <location>
        <begin position="2"/>
        <end position="67"/>
    </location>
</feature>
<evidence type="ECO:0000313" key="4">
    <source>
        <dbReference type="EMBL" id="KAJ4357821.1"/>
    </source>
</evidence>
<dbReference type="EMBL" id="JAPEUX010000002">
    <property type="protein sequence ID" value="KAJ4357821.1"/>
    <property type="molecule type" value="Genomic_DNA"/>
</dbReference>
<protein>
    <recommendedName>
        <fullName evidence="3">Rhodopsin domain-containing protein</fullName>
    </recommendedName>
</protein>
<name>A0A9W8XSF2_9PLEO</name>
<feature type="region of interest" description="Disordered" evidence="1">
    <location>
        <begin position="140"/>
        <end position="165"/>
    </location>
</feature>
<dbReference type="Proteomes" id="UP001140513">
    <property type="component" value="Unassembled WGS sequence"/>
</dbReference>
<keyword evidence="2" id="KW-1133">Transmembrane helix</keyword>
<dbReference type="RefSeq" id="XP_056074680.1">
    <property type="nucleotide sequence ID" value="XM_056211207.1"/>
</dbReference>
<keyword evidence="5" id="KW-1185">Reference proteome</keyword>
<gene>
    <name evidence="4" type="ORF">N0V89_002397</name>
</gene>
<accession>A0A9W8XSF2</accession>
<reference evidence="4" key="1">
    <citation type="submission" date="2022-10" db="EMBL/GenBank/DDBJ databases">
        <title>Tapping the CABI collections for fungal endophytes: first genome assemblies for Collariella, Neodidymelliopsis, Ascochyta clinopodiicola, Didymella pomorum, Didymosphaeria variabile, Neocosmospora piperis and Neocucurbitaria cava.</title>
        <authorList>
            <person name="Hill R."/>
        </authorList>
    </citation>
    <scope>NUCLEOTIDE SEQUENCE</scope>
    <source>
        <strain evidence="4">IMI 356815</strain>
    </source>
</reference>
<dbReference type="AlphaFoldDB" id="A0A9W8XSF2"/>